<protein>
    <submittedName>
        <fullName evidence="2">Uncharacterized protein</fullName>
    </submittedName>
</protein>
<evidence type="ECO:0000256" key="1">
    <source>
        <dbReference type="SAM" id="MobiDB-lite"/>
    </source>
</evidence>
<accession>A0AAU9P723</accession>
<evidence type="ECO:0000313" key="3">
    <source>
        <dbReference type="Proteomes" id="UP001157418"/>
    </source>
</evidence>
<gene>
    <name evidence="2" type="ORF">LVIROSA_LOCUS31575</name>
</gene>
<keyword evidence="3" id="KW-1185">Reference proteome</keyword>
<dbReference type="AlphaFoldDB" id="A0AAU9P723"/>
<feature type="region of interest" description="Disordered" evidence="1">
    <location>
        <begin position="48"/>
        <end position="112"/>
    </location>
</feature>
<proteinExistence type="predicted"/>
<sequence length="112" mass="12735">MTDLDRTTSDLMKTKDFKGRRHATVVGRGAARLDLNRCGGVSRRLREKRSRQERCVTGARSGHSISPEGRSRGVNHRFLGENHRPVVKDHRSTVGDHRSIMNHDKSDENESF</sequence>
<dbReference type="EMBL" id="CAKMRJ010005523">
    <property type="protein sequence ID" value="CAH1445839.1"/>
    <property type="molecule type" value="Genomic_DNA"/>
</dbReference>
<comment type="caution">
    <text evidence="2">The sequence shown here is derived from an EMBL/GenBank/DDBJ whole genome shotgun (WGS) entry which is preliminary data.</text>
</comment>
<dbReference type="Proteomes" id="UP001157418">
    <property type="component" value="Unassembled WGS sequence"/>
</dbReference>
<feature type="compositionally biased region" description="Basic and acidic residues" evidence="1">
    <location>
        <begin position="78"/>
        <end position="112"/>
    </location>
</feature>
<name>A0AAU9P723_9ASTR</name>
<organism evidence="2 3">
    <name type="scientific">Lactuca virosa</name>
    <dbReference type="NCBI Taxonomy" id="75947"/>
    <lineage>
        <taxon>Eukaryota</taxon>
        <taxon>Viridiplantae</taxon>
        <taxon>Streptophyta</taxon>
        <taxon>Embryophyta</taxon>
        <taxon>Tracheophyta</taxon>
        <taxon>Spermatophyta</taxon>
        <taxon>Magnoliopsida</taxon>
        <taxon>eudicotyledons</taxon>
        <taxon>Gunneridae</taxon>
        <taxon>Pentapetalae</taxon>
        <taxon>asterids</taxon>
        <taxon>campanulids</taxon>
        <taxon>Asterales</taxon>
        <taxon>Asteraceae</taxon>
        <taxon>Cichorioideae</taxon>
        <taxon>Cichorieae</taxon>
        <taxon>Lactucinae</taxon>
        <taxon>Lactuca</taxon>
    </lineage>
</organism>
<reference evidence="2 3" key="1">
    <citation type="submission" date="2022-01" db="EMBL/GenBank/DDBJ databases">
        <authorList>
            <person name="Xiong W."/>
            <person name="Schranz E."/>
        </authorList>
    </citation>
    <scope>NUCLEOTIDE SEQUENCE [LARGE SCALE GENOMIC DNA]</scope>
</reference>
<evidence type="ECO:0000313" key="2">
    <source>
        <dbReference type="EMBL" id="CAH1445839.1"/>
    </source>
</evidence>